<gene>
    <name evidence="7" type="ORF">M0812_11102</name>
    <name evidence="8" type="ORF">M0813_16569</name>
</gene>
<dbReference type="SUPFAM" id="SSF55856">
    <property type="entry name" value="Cytochrome b5-like heme/steroid binding domain"/>
    <property type="match status" value="1"/>
</dbReference>
<evidence type="ECO:0000256" key="2">
    <source>
        <dbReference type="ARBA" id="ARBA00022723"/>
    </source>
</evidence>
<keyword evidence="2 4" id="KW-0479">Metal-binding</keyword>
<evidence type="ECO:0000256" key="1">
    <source>
        <dbReference type="ARBA" id="ARBA00022617"/>
    </source>
</evidence>
<dbReference type="AlphaFoldDB" id="A0AAV7ZY16"/>
<evidence type="ECO:0000256" key="5">
    <source>
        <dbReference type="SAM" id="MobiDB-lite"/>
    </source>
</evidence>
<keyword evidence="3 4" id="KW-0408">Iron</keyword>
<dbReference type="InterPro" id="IPR018506">
    <property type="entry name" value="Cyt_B5_heme-BS"/>
</dbReference>
<dbReference type="GO" id="GO:0004128">
    <property type="term" value="F:cytochrome-b5 reductase activity, acting on NAD(P)H"/>
    <property type="evidence" value="ECO:0007669"/>
    <property type="project" value="TreeGrafter"/>
</dbReference>
<dbReference type="Proteomes" id="UP001150062">
    <property type="component" value="Unassembled WGS sequence"/>
</dbReference>
<comment type="caution">
    <text evidence="7">The sequence shown here is derived from an EMBL/GenBank/DDBJ whole genome shotgun (WGS) entry which is preliminary data.</text>
</comment>
<dbReference type="InterPro" id="IPR036400">
    <property type="entry name" value="Cyt_B5-like_heme/steroid_sf"/>
</dbReference>
<evidence type="ECO:0000313" key="10">
    <source>
        <dbReference type="Proteomes" id="UP001150062"/>
    </source>
</evidence>
<feature type="region of interest" description="Disordered" evidence="5">
    <location>
        <begin position="114"/>
        <end position="140"/>
    </location>
</feature>
<dbReference type="PROSITE" id="PS00191">
    <property type="entry name" value="CYTOCHROME_B5_1"/>
    <property type="match status" value="1"/>
</dbReference>
<dbReference type="EMBL" id="JANTQA010000023">
    <property type="protein sequence ID" value="KAJ3445233.1"/>
    <property type="molecule type" value="Genomic_DNA"/>
</dbReference>
<evidence type="ECO:0000313" key="9">
    <source>
        <dbReference type="Proteomes" id="UP001146793"/>
    </source>
</evidence>
<dbReference type="GO" id="GO:0020037">
    <property type="term" value="F:heme binding"/>
    <property type="evidence" value="ECO:0007669"/>
    <property type="project" value="UniProtKB-UniRule"/>
</dbReference>
<evidence type="ECO:0000259" key="6">
    <source>
        <dbReference type="PROSITE" id="PS50255"/>
    </source>
</evidence>
<sequence>MHKLRQIKEMSKQPTNGKNQSVWLSYNLPPQEIKKYTRKEVRKHKGDNWVIFKNKVYDLTHYLQYHPGGQDTIIPYLGKDITRVIKSVHGWVNMEALLRKCHIGDITLNTNYLDHNNEKSGKTKSRPVTPSRLRFSEVKK</sequence>
<feature type="region of interest" description="Disordered" evidence="5">
    <location>
        <begin position="1"/>
        <end position="22"/>
    </location>
</feature>
<dbReference type="Proteomes" id="UP001146793">
    <property type="component" value="Unassembled WGS sequence"/>
</dbReference>
<comment type="similarity">
    <text evidence="4">Belongs to the cytochrome b5 family.</text>
</comment>
<protein>
    <submittedName>
        <fullName evidence="7">Flavohemoprotein b5 b5r</fullName>
    </submittedName>
</protein>
<dbReference type="InterPro" id="IPR001199">
    <property type="entry name" value="Cyt_B5-like_heme/steroid-bd"/>
</dbReference>
<dbReference type="GO" id="GO:0005737">
    <property type="term" value="C:cytoplasm"/>
    <property type="evidence" value="ECO:0007669"/>
    <property type="project" value="TreeGrafter"/>
</dbReference>
<dbReference type="Gene3D" id="3.10.120.10">
    <property type="entry name" value="Cytochrome b5-like heme/steroid binding domain"/>
    <property type="match status" value="1"/>
</dbReference>
<dbReference type="InterPro" id="IPR051872">
    <property type="entry name" value="Cytochrome_b5/Flavoprotein_Rdt"/>
</dbReference>
<keyword evidence="1 4" id="KW-0349">Heme</keyword>
<evidence type="ECO:0000256" key="4">
    <source>
        <dbReference type="RuleBase" id="RU362121"/>
    </source>
</evidence>
<dbReference type="SMART" id="SM01117">
    <property type="entry name" value="Cyt-b5"/>
    <property type="match status" value="1"/>
</dbReference>
<evidence type="ECO:0000256" key="3">
    <source>
        <dbReference type="ARBA" id="ARBA00023004"/>
    </source>
</evidence>
<dbReference type="PRINTS" id="PR00363">
    <property type="entry name" value="CYTOCHROMEB5"/>
</dbReference>
<dbReference type="PROSITE" id="PS50255">
    <property type="entry name" value="CYTOCHROME_B5_2"/>
    <property type="match status" value="1"/>
</dbReference>
<feature type="compositionally biased region" description="Polar residues" evidence="5">
    <location>
        <begin position="12"/>
        <end position="22"/>
    </location>
</feature>
<dbReference type="EMBL" id="JAOAOG010000090">
    <property type="protein sequence ID" value="KAJ6249888.1"/>
    <property type="molecule type" value="Genomic_DNA"/>
</dbReference>
<accession>A0AAV7ZY16</accession>
<evidence type="ECO:0000313" key="8">
    <source>
        <dbReference type="EMBL" id="KAJ6249888.1"/>
    </source>
</evidence>
<feature type="domain" description="Cytochrome b5 heme-binding" evidence="6">
    <location>
        <begin position="33"/>
        <end position="107"/>
    </location>
</feature>
<organism evidence="7 9">
    <name type="scientific">Anaeramoeba flamelloides</name>
    <dbReference type="NCBI Taxonomy" id="1746091"/>
    <lineage>
        <taxon>Eukaryota</taxon>
        <taxon>Metamonada</taxon>
        <taxon>Anaeramoebidae</taxon>
        <taxon>Anaeramoeba</taxon>
    </lineage>
</organism>
<proteinExistence type="inferred from homology"/>
<evidence type="ECO:0000313" key="7">
    <source>
        <dbReference type="EMBL" id="KAJ3445233.1"/>
    </source>
</evidence>
<dbReference type="Pfam" id="PF00173">
    <property type="entry name" value="Cyt-b5"/>
    <property type="match status" value="1"/>
</dbReference>
<dbReference type="PANTHER" id="PTHR46237:SF1">
    <property type="entry name" value="CYTOCHROME B5 REDUCTASE 4"/>
    <property type="match status" value="1"/>
</dbReference>
<reference evidence="7" key="2">
    <citation type="submission" date="2022-08" db="EMBL/GenBank/DDBJ databases">
        <title>Novel sulphate-reducing endosymbionts in the free-living metamonad Anaeramoeba.</title>
        <authorList>
            <person name="Jerlstrom-Hultqvist J."/>
            <person name="Cepicka I."/>
            <person name="Gallot-Lavallee L."/>
            <person name="Salas-Leiva D."/>
            <person name="Curtis B.A."/>
            <person name="Zahonova K."/>
            <person name="Pipaliya S."/>
            <person name="Dacks J."/>
            <person name="Roger A.J."/>
        </authorList>
    </citation>
    <scope>NUCLEOTIDE SEQUENCE</scope>
    <source>
        <strain evidence="7">Busselton2</strain>
    </source>
</reference>
<dbReference type="GO" id="GO:0046872">
    <property type="term" value="F:metal ion binding"/>
    <property type="evidence" value="ECO:0007669"/>
    <property type="project" value="UniProtKB-UniRule"/>
</dbReference>
<dbReference type="PANTHER" id="PTHR46237">
    <property type="entry name" value="CYTOCHROME B5 REDUCTASE 4 FAMILY MEMBER"/>
    <property type="match status" value="1"/>
</dbReference>
<name>A0AAV7ZY16_9EUKA</name>
<keyword evidence="10" id="KW-1185">Reference proteome</keyword>
<reference evidence="8" key="1">
    <citation type="submission" date="2022-08" db="EMBL/GenBank/DDBJ databases">
        <title>Novel sulfate-reducing endosymbionts in the free-living metamonad Anaeramoeba.</title>
        <authorList>
            <person name="Jerlstrom-Hultqvist J."/>
            <person name="Cepicka I."/>
            <person name="Gallot-Lavallee L."/>
            <person name="Salas-Leiva D."/>
            <person name="Curtis B.A."/>
            <person name="Zahonova K."/>
            <person name="Pipaliya S."/>
            <person name="Dacks J."/>
            <person name="Roger A.J."/>
        </authorList>
    </citation>
    <scope>NUCLEOTIDE SEQUENCE</scope>
    <source>
        <strain evidence="8">Schooner1</strain>
    </source>
</reference>
<feature type="compositionally biased region" description="Basic and acidic residues" evidence="5">
    <location>
        <begin position="1"/>
        <end position="11"/>
    </location>
</feature>